<feature type="region of interest" description="Disordered" evidence="4">
    <location>
        <begin position="1603"/>
        <end position="1669"/>
    </location>
</feature>
<dbReference type="InterPro" id="IPR027417">
    <property type="entry name" value="P-loop_NTPase"/>
</dbReference>
<dbReference type="InterPro" id="IPR032675">
    <property type="entry name" value="LRR_dom_sf"/>
</dbReference>
<keyword evidence="5" id="KW-1185">Reference proteome</keyword>
<feature type="region of interest" description="Disordered" evidence="4">
    <location>
        <begin position="19"/>
        <end position="46"/>
    </location>
</feature>
<feature type="compositionally biased region" description="Basic and acidic residues" evidence="4">
    <location>
        <begin position="343"/>
        <end position="369"/>
    </location>
</feature>
<feature type="compositionally biased region" description="Polar residues" evidence="4">
    <location>
        <begin position="1421"/>
        <end position="1436"/>
    </location>
</feature>
<dbReference type="KEGG" id="emc:129336299"/>
<evidence type="ECO:0000313" key="5">
    <source>
        <dbReference type="Proteomes" id="UP001190640"/>
    </source>
</evidence>
<organism evidence="5 6">
    <name type="scientific">Eublepharis macularius</name>
    <name type="common">Leopard gecko</name>
    <name type="synonym">Cyrtodactylus macularius</name>
    <dbReference type="NCBI Taxonomy" id="481883"/>
    <lineage>
        <taxon>Eukaryota</taxon>
        <taxon>Metazoa</taxon>
        <taxon>Chordata</taxon>
        <taxon>Craniata</taxon>
        <taxon>Vertebrata</taxon>
        <taxon>Euteleostomi</taxon>
        <taxon>Lepidosauria</taxon>
        <taxon>Squamata</taxon>
        <taxon>Bifurcata</taxon>
        <taxon>Gekkota</taxon>
        <taxon>Eublepharidae</taxon>
        <taxon>Eublepharinae</taxon>
        <taxon>Eublepharis</taxon>
    </lineage>
</organism>
<dbReference type="PROSITE" id="PS50096">
    <property type="entry name" value="IQ"/>
    <property type="match status" value="4"/>
</dbReference>
<feature type="coiled-coil region" evidence="3">
    <location>
        <begin position="174"/>
        <end position="226"/>
    </location>
</feature>
<evidence type="ECO:0000313" key="6">
    <source>
        <dbReference type="RefSeq" id="XP_054845402.1"/>
    </source>
</evidence>
<keyword evidence="2" id="KW-0677">Repeat</keyword>
<accession>A0AA97LAH1</accession>
<feature type="compositionally biased region" description="Basic and acidic residues" evidence="4">
    <location>
        <begin position="320"/>
        <end position="337"/>
    </location>
</feature>
<dbReference type="PROSITE" id="PS51450">
    <property type="entry name" value="LRR"/>
    <property type="match status" value="4"/>
</dbReference>
<protein>
    <submittedName>
        <fullName evidence="6">Leucine-rich repeat and IQ domain-containing protein 1</fullName>
    </submittedName>
</protein>
<dbReference type="Pfam" id="PF00612">
    <property type="entry name" value="IQ"/>
    <property type="match status" value="3"/>
</dbReference>
<dbReference type="SUPFAM" id="SSF52058">
    <property type="entry name" value="L domain-like"/>
    <property type="match status" value="1"/>
</dbReference>
<dbReference type="Proteomes" id="UP001190640">
    <property type="component" value="Chromosome 9"/>
</dbReference>
<feature type="region of interest" description="Disordered" evidence="4">
    <location>
        <begin position="1421"/>
        <end position="1451"/>
    </location>
</feature>
<dbReference type="RefSeq" id="XP_054845402.1">
    <property type="nucleotide sequence ID" value="XM_054989427.1"/>
</dbReference>
<feature type="compositionally biased region" description="Polar residues" evidence="4">
    <location>
        <begin position="472"/>
        <end position="485"/>
    </location>
</feature>
<dbReference type="CDD" id="cd23767">
    <property type="entry name" value="IQCD"/>
    <property type="match status" value="2"/>
</dbReference>
<evidence type="ECO:0000256" key="1">
    <source>
        <dbReference type="ARBA" id="ARBA00022614"/>
    </source>
</evidence>
<sequence>MDDDDIRLEEEIEIELSRISISSLEADDPDTELSAEASSDSEPISDDLPESVLHYLNFVRNRSQNAERLLQDLENDDMLSDIYSVVPNSTSNCLAELASEYNEDPDELKKRVLSEIEDEELQISTEIENAVELSNDGSILSNEIVDSCSLIDGSDMAISFTFQEVEARCKQEYELRLEKQKEVDDDKMKKLKEEREMEEMEKKIEINKRQRRQEELEAERMKLEMLHVQHQTILDDALKKEEEVWEEKLIQHKKLIQNLHMQIEKELMAFEEQKAKEKQQMLERQNKAAQKIQASFRAFRVYRSYAPVLKAWRAELKKQKDQQETIEREQREKEERMRRRALEKKQEERKSREEKEREELAEREKRHEEYENKKEFVRIQRREKVMLLEHAKRERCSLKCLTEWEVEPENTAKAIKMVQEEQEIEKVKEDSEAEEMPRRTGTENTDQNMALAQKEKEIEEEEETLKAETGMAATNTGTENTGQNMKLVQKEKEIEEEEKTLKMETGVAATNKGEDLEIAKKKGKIEKANKQEKDTAEKLKQFYKTNFAKATDFPTQEIKLKEEKPDTKICLWHDNSEEKQTSGKTEFLNERNNNNIVENGMLYAEDCGSATADYQKSSDTRTLDIKTVVPAEIVEVVQESGARSTHISMNVQLGSGNTGQTEKSYASENISRELAKKEVQSEVDDLWVKGEISVEPFEKSNLLSDSVEEKRLMWMKTCKSWSRIYSEHKKKKVIERSKPRKCSASSMPPLSTAMIIQDGRWNTLEQVTTVTFQDLPGCSLSTLSQCARLQFLSLRRCGLIALEGLSNCKDLKYIDVEENNIQTINCDNLENLCILILNKNRISSIHGLYGCSNLWNLEFSYNKITRIGGLESLKNLQRLVVNHNQLISTKGLSDSPTLIYIDCSFNHLTHIEGIENCGLLQILKLQGNNLSEFPSLENHVLLRELYLEDNSISAFEKFSNCWLPLLQTLSFSQNSLTHLAPLFSYLSLEKLDVSNNCLLHLKSVVQCLTGCHNLRELSLGGNPLLQEEAWRNSLLKMLPSLKILNGENISSIADVSGEVMKKKPDPGSFIALCQTQIKEINSVSKKATKLTGEFSVDAVQRQCWYFKKLMKLSSEHRYAHEFGVVNASEGEEPEKLTNNLNQETINITEEKNFFITGAKENKQNLLNTPERSIASGNTQPMSVNSFTTVFGIGSNQECRQEKNCIPYSLNHSEESKDNMALISPKRDKFSKQIVASNGGNYLQHFDSSQNLAATIIQSYWRGYKVRKEIDFYMRLHMAATVIQSFWRSYCIRKKIVSCKTGHHFMDKHKAATVLQALWRGFHLRKKLASALAAVKTDELEDDYQEVNMDDFMFDDAVIQKEWPTLDSTRFLSQTLLFTDQLPSPKKYNEPVQQEDKSDHLMWPAQKTWQFRERPNSFLSENSQISTRSEKNTVSQFSNLKPSPKSLLKPEKEEQISAEWGFKDLATAQLMLKRAHKMKAKKSSSKKLDPAVRLALFKNNENKHPPVKPPKKAQTGKMSYFEGVEEDFTHTDKSVEKMERNKERTYQWLHTQVWDYEGPNSRNEKCKHFLPEIDPEILKGGRVQLVTSPVRRVDTDLELVSVTSGSTLTQNREKNNQPHRHSTGFPKKDAPAPERSQLGPSRKERISFRDHPVQLSGGWGSGKKKAKPLK</sequence>
<dbReference type="PANTHER" id="PTHR46652">
    <property type="entry name" value="LEUCINE-RICH REPEAT AND IQ DOMAIN-CONTAINING PROTEIN 1-RELATED"/>
    <property type="match status" value="1"/>
</dbReference>
<keyword evidence="3" id="KW-0175">Coiled coil</keyword>
<dbReference type="InterPro" id="IPR000048">
    <property type="entry name" value="IQ_motif_EF-hand-BS"/>
</dbReference>
<feature type="compositionally biased region" description="Basic and acidic residues" evidence="4">
    <location>
        <begin position="424"/>
        <end position="441"/>
    </location>
</feature>
<name>A0AA97LAH1_EUBMA</name>
<feature type="region of interest" description="Disordered" evidence="4">
    <location>
        <begin position="422"/>
        <end position="485"/>
    </location>
</feature>
<dbReference type="SMART" id="SM00365">
    <property type="entry name" value="LRR_SD22"/>
    <property type="match status" value="7"/>
</dbReference>
<proteinExistence type="predicted"/>
<dbReference type="GeneID" id="129336299"/>
<gene>
    <name evidence="6" type="primary">LRRIQ1</name>
</gene>
<dbReference type="FunFam" id="3.80.10.10:FF:001142">
    <property type="entry name" value="Leucine-rich repeats and IQ motif containing 1"/>
    <property type="match status" value="1"/>
</dbReference>
<dbReference type="InterPro" id="IPR050836">
    <property type="entry name" value="SDS22/Internalin_LRR"/>
</dbReference>
<evidence type="ECO:0000256" key="2">
    <source>
        <dbReference type="ARBA" id="ARBA00022737"/>
    </source>
</evidence>
<keyword evidence="1" id="KW-0433">Leucine-rich repeat</keyword>
<feature type="compositionally biased region" description="Low complexity" evidence="4">
    <location>
        <begin position="1437"/>
        <end position="1446"/>
    </location>
</feature>
<dbReference type="SMART" id="SM00015">
    <property type="entry name" value="IQ"/>
    <property type="match status" value="4"/>
</dbReference>
<dbReference type="Gene3D" id="3.80.10.10">
    <property type="entry name" value="Ribonuclease Inhibitor"/>
    <property type="match status" value="2"/>
</dbReference>
<dbReference type="CTD" id="84125"/>
<feature type="compositionally biased region" description="Basic and acidic residues" evidence="4">
    <location>
        <begin position="1640"/>
        <end position="1651"/>
    </location>
</feature>
<dbReference type="InterPro" id="IPR001611">
    <property type="entry name" value="Leu-rich_rpt"/>
</dbReference>
<dbReference type="SUPFAM" id="SSF52540">
    <property type="entry name" value="P-loop containing nucleoside triphosphate hydrolases"/>
    <property type="match status" value="1"/>
</dbReference>
<dbReference type="PANTHER" id="PTHR46652:SF7">
    <property type="entry name" value="LEUCINE-RICH REPEAT AND IQ DOMAIN-CONTAINING PROTEIN 1"/>
    <property type="match status" value="1"/>
</dbReference>
<evidence type="ECO:0000256" key="4">
    <source>
        <dbReference type="SAM" id="MobiDB-lite"/>
    </source>
</evidence>
<feature type="region of interest" description="Disordered" evidence="4">
    <location>
        <begin position="320"/>
        <end position="369"/>
    </location>
</feature>
<reference evidence="6" key="1">
    <citation type="submission" date="2025-08" db="UniProtKB">
        <authorList>
            <consortium name="RefSeq"/>
        </authorList>
    </citation>
    <scope>IDENTIFICATION</scope>
    <source>
        <tissue evidence="6">Blood</tissue>
    </source>
</reference>
<evidence type="ECO:0000256" key="3">
    <source>
        <dbReference type="SAM" id="Coils"/>
    </source>
</evidence>
<dbReference type="Gene3D" id="1.20.5.190">
    <property type="match status" value="2"/>
</dbReference>